<dbReference type="OrthoDB" id="9803306at2"/>
<organism evidence="7 8">
    <name type="scientific">Aurantimicrobium photophilum</name>
    <dbReference type="NCBI Taxonomy" id="1987356"/>
    <lineage>
        <taxon>Bacteria</taxon>
        <taxon>Bacillati</taxon>
        <taxon>Actinomycetota</taxon>
        <taxon>Actinomycetes</taxon>
        <taxon>Micrococcales</taxon>
        <taxon>Microbacteriaceae</taxon>
        <taxon>Aurantimicrobium</taxon>
    </lineage>
</organism>
<dbReference type="InterPro" id="IPR005835">
    <property type="entry name" value="NTP_transferase_dom"/>
</dbReference>
<dbReference type="KEGG" id="aum:AURMO_01614"/>
<sequence>MITSITKAVIPAAGMGTRFLPATKAMPKEMLPVIDKPAIQYVVEEAIGSGLNHLLLITGRNKQALENHFDRNVELETILTARNDVAKLEQITTITEDVDLHYVRQGNPLGLGHAVLKAETFVAGEPFALLLGDDIIEHGDDLLAEMMWIAHTERASVIALMEVPQSHLSRYGVADVVPTESEHIFGIKGFVEKPEVELAPSRLVAIGRYVLQPGVFDVLKKLEPGFGGEIQLSDALDRMAQDTSLAGPVFGLVHEYRRFDTGDKLSYLKAIVQLAGEREDLGPAFNKWLKKYTKGLK</sequence>
<proteinExistence type="inferred from homology"/>
<dbReference type="PANTHER" id="PTHR43197">
    <property type="entry name" value="UTP--GLUCOSE-1-PHOSPHATE URIDYLYLTRANSFERASE"/>
    <property type="match status" value="1"/>
</dbReference>
<dbReference type="GO" id="GO:0003983">
    <property type="term" value="F:UTP:glucose-1-phosphate uridylyltransferase activity"/>
    <property type="evidence" value="ECO:0007669"/>
    <property type="project" value="UniProtKB-EC"/>
</dbReference>
<keyword evidence="8" id="KW-1185">Reference proteome</keyword>
<dbReference type="Gene3D" id="3.90.550.10">
    <property type="entry name" value="Spore Coat Polysaccharide Biosynthesis Protein SpsA, Chain A"/>
    <property type="match status" value="1"/>
</dbReference>
<evidence type="ECO:0000256" key="4">
    <source>
        <dbReference type="ARBA" id="ARBA00022695"/>
    </source>
</evidence>
<evidence type="ECO:0000313" key="7">
    <source>
        <dbReference type="EMBL" id="AWR22197.1"/>
    </source>
</evidence>
<feature type="domain" description="Nucleotidyl transferase" evidence="6">
    <location>
        <begin position="7"/>
        <end position="274"/>
    </location>
</feature>
<evidence type="ECO:0000313" key="8">
    <source>
        <dbReference type="Proteomes" id="UP000246894"/>
    </source>
</evidence>
<comment type="catalytic activity">
    <reaction evidence="5">
        <text>alpha-D-glucose 1-phosphate + UTP + H(+) = UDP-alpha-D-glucose + diphosphate</text>
        <dbReference type="Rhea" id="RHEA:19889"/>
        <dbReference type="ChEBI" id="CHEBI:15378"/>
        <dbReference type="ChEBI" id="CHEBI:33019"/>
        <dbReference type="ChEBI" id="CHEBI:46398"/>
        <dbReference type="ChEBI" id="CHEBI:58601"/>
        <dbReference type="ChEBI" id="CHEBI:58885"/>
        <dbReference type="EC" id="2.7.7.9"/>
    </reaction>
</comment>
<name>A0A2Z3RZS4_9MICO</name>
<accession>A0A2Z3RZS4</accession>
<evidence type="ECO:0000259" key="6">
    <source>
        <dbReference type="Pfam" id="PF00483"/>
    </source>
</evidence>
<dbReference type="RefSeq" id="WP_110234652.1">
    <property type="nucleotide sequence ID" value="NZ_CP023994.1"/>
</dbReference>
<dbReference type="Proteomes" id="UP000246894">
    <property type="component" value="Chromosome"/>
</dbReference>
<dbReference type="EMBL" id="CP023994">
    <property type="protein sequence ID" value="AWR22197.1"/>
    <property type="molecule type" value="Genomic_DNA"/>
</dbReference>
<comment type="similarity">
    <text evidence="1">Belongs to the UDPGP type 2 family.</text>
</comment>
<evidence type="ECO:0000256" key="3">
    <source>
        <dbReference type="ARBA" id="ARBA00022679"/>
    </source>
</evidence>
<dbReference type="Pfam" id="PF00483">
    <property type="entry name" value="NTP_transferase"/>
    <property type="match status" value="1"/>
</dbReference>
<dbReference type="EC" id="2.7.7.9" evidence="2"/>
<dbReference type="CDD" id="cd02541">
    <property type="entry name" value="UGPase_prokaryotic"/>
    <property type="match status" value="1"/>
</dbReference>
<dbReference type="SUPFAM" id="SSF53448">
    <property type="entry name" value="Nucleotide-diphospho-sugar transferases"/>
    <property type="match status" value="1"/>
</dbReference>
<evidence type="ECO:0000256" key="1">
    <source>
        <dbReference type="ARBA" id="ARBA00006890"/>
    </source>
</evidence>
<dbReference type="AlphaFoldDB" id="A0A2Z3RZS4"/>
<dbReference type="GO" id="GO:0006011">
    <property type="term" value="P:UDP-alpha-D-glucose metabolic process"/>
    <property type="evidence" value="ECO:0007669"/>
    <property type="project" value="InterPro"/>
</dbReference>
<dbReference type="PANTHER" id="PTHR43197:SF1">
    <property type="entry name" value="UTP--GLUCOSE-1-PHOSPHATE URIDYLYLTRANSFERASE"/>
    <property type="match status" value="1"/>
</dbReference>
<gene>
    <name evidence="7" type="ORF">AURMO_01614</name>
</gene>
<evidence type="ECO:0000256" key="2">
    <source>
        <dbReference type="ARBA" id="ARBA00012415"/>
    </source>
</evidence>
<reference evidence="7 8" key="1">
    <citation type="submission" date="2017-10" db="EMBL/GenBank/DDBJ databases">
        <title>Genome of an Actinobacterium that displays light-enhanced growth.</title>
        <authorList>
            <person name="Maresca J.A."/>
            <person name="Hempel P."/>
            <person name="Shevchenko O."/>
            <person name="Miller K.J."/>
            <person name="Hahn M.W."/>
        </authorList>
    </citation>
    <scope>NUCLEOTIDE SEQUENCE [LARGE SCALE GENOMIC DNA]</scope>
    <source>
        <strain evidence="7 8">MWH-Mo1</strain>
    </source>
</reference>
<protein>
    <recommendedName>
        <fullName evidence="2">UTP--glucose-1-phosphate uridylyltransferase</fullName>
        <ecNumber evidence="2">2.7.7.9</ecNumber>
    </recommendedName>
</protein>
<evidence type="ECO:0000256" key="5">
    <source>
        <dbReference type="ARBA" id="ARBA00048128"/>
    </source>
</evidence>
<dbReference type="InterPro" id="IPR029044">
    <property type="entry name" value="Nucleotide-diphossugar_trans"/>
</dbReference>
<dbReference type="InterPro" id="IPR005771">
    <property type="entry name" value="GalU_uridylyltTrfase_bac/arc"/>
</dbReference>
<keyword evidence="4 7" id="KW-0548">Nucleotidyltransferase</keyword>
<keyword evidence="3 7" id="KW-0808">Transferase</keyword>